<dbReference type="KEGG" id="aaf:AURANDRAFT_64104"/>
<dbReference type="InParanoid" id="F0Y8Z1"/>
<dbReference type="Pfam" id="PF05721">
    <property type="entry name" value="PhyH"/>
    <property type="match status" value="1"/>
</dbReference>
<gene>
    <name evidence="2" type="ORF">AURANDRAFT_64104</name>
</gene>
<accession>F0Y8Z1</accession>
<evidence type="ECO:0000256" key="1">
    <source>
        <dbReference type="SAM" id="MobiDB-lite"/>
    </source>
</evidence>
<dbReference type="GeneID" id="20224662"/>
<keyword evidence="3" id="KW-1185">Reference proteome</keyword>
<dbReference type="InterPro" id="IPR008775">
    <property type="entry name" value="Phytyl_CoA_dOase-like"/>
</dbReference>
<reference evidence="2 3" key="1">
    <citation type="journal article" date="2011" name="Proc. Natl. Acad. Sci. U.S.A.">
        <title>Niche of harmful alga Aureococcus anophagefferens revealed through ecogenomics.</title>
        <authorList>
            <person name="Gobler C.J."/>
            <person name="Berry D.L."/>
            <person name="Dyhrman S.T."/>
            <person name="Wilhelm S.W."/>
            <person name="Salamov A."/>
            <person name="Lobanov A.V."/>
            <person name="Zhang Y."/>
            <person name="Collier J.L."/>
            <person name="Wurch L.L."/>
            <person name="Kustka A.B."/>
            <person name="Dill B.D."/>
            <person name="Shah M."/>
            <person name="VerBerkmoes N.C."/>
            <person name="Kuo A."/>
            <person name="Terry A."/>
            <person name="Pangilinan J."/>
            <person name="Lindquist E.A."/>
            <person name="Lucas S."/>
            <person name="Paulsen I.T."/>
            <person name="Hattenrath-Lehmann T.K."/>
            <person name="Talmage S.C."/>
            <person name="Walker E.A."/>
            <person name="Koch F."/>
            <person name="Burson A.M."/>
            <person name="Marcoval M.A."/>
            <person name="Tang Y.Z."/>
            <person name="Lecleir G.R."/>
            <person name="Coyne K.J."/>
            <person name="Berg G.M."/>
            <person name="Bertrand E.M."/>
            <person name="Saito M.A."/>
            <person name="Gladyshev V.N."/>
            <person name="Grigoriev I.V."/>
        </authorList>
    </citation>
    <scope>NUCLEOTIDE SEQUENCE [LARGE SCALE GENOMIC DNA]</scope>
    <source>
        <strain evidence="3">CCMP 1984</strain>
    </source>
</reference>
<dbReference type="OrthoDB" id="445007at2759"/>
<feature type="region of interest" description="Disordered" evidence="1">
    <location>
        <begin position="426"/>
        <end position="447"/>
    </location>
</feature>
<dbReference type="SUPFAM" id="SSF51197">
    <property type="entry name" value="Clavaminate synthase-like"/>
    <property type="match status" value="1"/>
</dbReference>
<protein>
    <submittedName>
        <fullName evidence="2">Uncharacterized protein</fullName>
    </submittedName>
</protein>
<feature type="compositionally biased region" description="Low complexity" evidence="1">
    <location>
        <begin position="542"/>
        <end position="553"/>
    </location>
</feature>
<dbReference type="AlphaFoldDB" id="F0Y8Z1"/>
<dbReference type="Proteomes" id="UP000002729">
    <property type="component" value="Unassembled WGS sequence"/>
</dbReference>
<dbReference type="Gene3D" id="2.60.120.620">
    <property type="entry name" value="q2cbj1_9rhob like domain"/>
    <property type="match status" value="1"/>
</dbReference>
<sequence length="910" mass="97461">MKSRTSTFLYDQIFVKHARDPAAAAAATVFHQDAPYWSVEGSQIASVSIALDDVDERDCLDFLPGTHRLPEFQPVHFASGEPYESESPLPTLDVAALGGPRARFDLSPGDAVVFDGRLVHGGAGSFGRALVLRFVGDDVVFSRARFDSGHAIPTRDPVGLADGAPLADHVDFPVCYVDPFFGKRGASPVSVLEWSKGKALLVDAAKTAGVPTKCDDLYDYIVKNTTVKKYAVNGYKKSLKAFISTYFIPKDPDAPPAKALIVEDLSTATREELTYPVSTFASGGPYFTNAAVGADAAEEEERTPQHAFVVEFFQGYRETVPVTKPVMGRAVARVPAPTHYGSVRERYRDASSHPFGVSLGTRLFSVEEHGPEAAKTMAYEDALVILSMKKVKGSLVYEGQLERIADEGTRARVLADRAELAARGTHRSPVKHGATRSAAPGVGPVVRRGGGYQVQVKGRDQWLDATDGDAIEKASERAVAGFGSTHLSRLQNAETAKALDSGEVSFREATDSWRRRESIETAFRADALANVDDGDDGDDECASASSPAGPGAALELAKQSAESRGKIAAVSRPRTSSRGARADDAAPTLDDDAADAPSVESSAKSDAAEPPQDGEGDARNPSPSSAIDALAAALVAGGVSLDAAGTAELVLGSLEASGWSLVSSNVPRGRWDDLDFGASSDDDACFENLLPFLGEGASRWTDTTLPDEEAACYDNLTDYLSSTGIDIIIRPSFAPPAPPTEVFGIARGSRASAALLDAEARRRLGSTFEFKALQDMVNALAFEESDVGKRLVELRLGLRATQPLVWDVLRPMWCLAYLLEGEQATAAGLVLRPVNFQLSWAGMQNLPEIVKYYGSARFARVSDSGRADKDTLGAYDLGEEAFNAEAPRYIKDKWAKKAMKNLRDSFVKQQ</sequence>
<feature type="region of interest" description="Disordered" evidence="1">
    <location>
        <begin position="527"/>
        <end position="624"/>
    </location>
</feature>
<dbReference type="EMBL" id="GL833128">
    <property type="protein sequence ID" value="EGB08149.1"/>
    <property type="molecule type" value="Genomic_DNA"/>
</dbReference>
<name>F0Y8Z1_AURAN</name>
<evidence type="ECO:0000313" key="3">
    <source>
        <dbReference type="Proteomes" id="UP000002729"/>
    </source>
</evidence>
<proteinExistence type="predicted"/>
<dbReference type="RefSeq" id="XP_009036888.1">
    <property type="nucleotide sequence ID" value="XM_009038640.1"/>
</dbReference>
<organism evidence="3">
    <name type="scientific">Aureococcus anophagefferens</name>
    <name type="common">Harmful bloom alga</name>
    <dbReference type="NCBI Taxonomy" id="44056"/>
    <lineage>
        <taxon>Eukaryota</taxon>
        <taxon>Sar</taxon>
        <taxon>Stramenopiles</taxon>
        <taxon>Ochrophyta</taxon>
        <taxon>Pelagophyceae</taxon>
        <taxon>Pelagomonadales</taxon>
        <taxon>Pelagomonadaceae</taxon>
        <taxon>Aureococcus</taxon>
    </lineage>
</organism>
<feature type="compositionally biased region" description="Acidic residues" evidence="1">
    <location>
        <begin position="532"/>
        <end position="541"/>
    </location>
</feature>
<evidence type="ECO:0000313" key="2">
    <source>
        <dbReference type="EMBL" id="EGB08149.1"/>
    </source>
</evidence>